<dbReference type="RefSeq" id="WP_157892913.1">
    <property type="nucleotide sequence ID" value="NZ_JBHRTS010000003.1"/>
</dbReference>
<feature type="transmembrane region" description="Helical" evidence="1">
    <location>
        <begin position="12"/>
        <end position="34"/>
    </location>
</feature>
<dbReference type="Proteomes" id="UP001595533">
    <property type="component" value="Unassembled WGS sequence"/>
</dbReference>
<evidence type="ECO:0000313" key="3">
    <source>
        <dbReference type="Proteomes" id="UP001595533"/>
    </source>
</evidence>
<sequence>MSLSRELAGTGVSMKVIAIGYASLLMFLGIWSWLATYAGQPMAGKLLGAMLLFYLTCLLADQISQQPQAEVLIRLGCCVVLTILFWVMGTLSNSQLLA</sequence>
<keyword evidence="1" id="KW-0812">Transmembrane</keyword>
<dbReference type="EMBL" id="JBHRTS010000003">
    <property type="protein sequence ID" value="MFC3194020.1"/>
    <property type="molecule type" value="Genomic_DNA"/>
</dbReference>
<feature type="transmembrane region" description="Helical" evidence="1">
    <location>
        <begin position="46"/>
        <end position="64"/>
    </location>
</feature>
<reference evidence="3" key="1">
    <citation type="journal article" date="2019" name="Int. J. Syst. Evol. Microbiol.">
        <title>The Global Catalogue of Microorganisms (GCM) 10K type strain sequencing project: providing services to taxonomists for standard genome sequencing and annotation.</title>
        <authorList>
            <consortium name="The Broad Institute Genomics Platform"/>
            <consortium name="The Broad Institute Genome Sequencing Center for Infectious Disease"/>
            <person name="Wu L."/>
            <person name="Ma J."/>
        </authorList>
    </citation>
    <scope>NUCLEOTIDE SEQUENCE [LARGE SCALE GENOMIC DNA]</scope>
    <source>
        <strain evidence="3">KCTC 42953</strain>
    </source>
</reference>
<protein>
    <submittedName>
        <fullName evidence="2">Uncharacterized protein</fullName>
    </submittedName>
</protein>
<keyword evidence="1" id="KW-1133">Transmembrane helix</keyword>
<comment type="caution">
    <text evidence="2">The sequence shown here is derived from an EMBL/GenBank/DDBJ whole genome shotgun (WGS) entry which is preliminary data.</text>
</comment>
<name>A0ABV7JB16_9GAMM</name>
<accession>A0ABV7JB16</accession>
<proteinExistence type="predicted"/>
<organism evidence="2 3">
    <name type="scientific">Marinicella sediminis</name>
    <dbReference type="NCBI Taxonomy" id="1792834"/>
    <lineage>
        <taxon>Bacteria</taxon>
        <taxon>Pseudomonadati</taxon>
        <taxon>Pseudomonadota</taxon>
        <taxon>Gammaproteobacteria</taxon>
        <taxon>Lysobacterales</taxon>
        <taxon>Marinicellaceae</taxon>
        <taxon>Marinicella</taxon>
    </lineage>
</organism>
<keyword evidence="1" id="KW-0472">Membrane</keyword>
<feature type="transmembrane region" description="Helical" evidence="1">
    <location>
        <begin position="71"/>
        <end position="89"/>
    </location>
</feature>
<keyword evidence="3" id="KW-1185">Reference proteome</keyword>
<evidence type="ECO:0000256" key="1">
    <source>
        <dbReference type="SAM" id="Phobius"/>
    </source>
</evidence>
<gene>
    <name evidence="2" type="ORF">ACFODZ_07185</name>
</gene>
<evidence type="ECO:0000313" key="2">
    <source>
        <dbReference type="EMBL" id="MFC3194020.1"/>
    </source>
</evidence>